<organism evidence="1 2">
    <name type="scientific">Linum tenue</name>
    <dbReference type="NCBI Taxonomy" id="586396"/>
    <lineage>
        <taxon>Eukaryota</taxon>
        <taxon>Viridiplantae</taxon>
        <taxon>Streptophyta</taxon>
        <taxon>Embryophyta</taxon>
        <taxon>Tracheophyta</taxon>
        <taxon>Spermatophyta</taxon>
        <taxon>Magnoliopsida</taxon>
        <taxon>eudicotyledons</taxon>
        <taxon>Gunneridae</taxon>
        <taxon>Pentapetalae</taxon>
        <taxon>rosids</taxon>
        <taxon>fabids</taxon>
        <taxon>Malpighiales</taxon>
        <taxon>Linaceae</taxon>
        <taxon>Linum</taxon>
    </lineage>
</organism>
<proteinExistence type="predicted"/>
<protein>
    <submittedName>
        <fullName evidence="1">Uncharacterized protein</fullName>
    </submittedName>
</protein>
<comment type="caution">
    <text evidence="1">The sequence shown here is derived from an EMBL/GenBank/DDBJ whole genome shotgun (WGS) entry which is preliminary data.</text>
</comment>
<name>A0AAV0RW38_9ROSI</name>
<dbReference type="AlphaFoldDB" id="A0AAV0RW38"/>
<sequence>MAQSFPLLRVRVAAALCGGTMVASFEHSQRTLEGVQSLVQSWLVLCMG</sequence>
<keyword evidence="2" id="KW-1185">Reference proteome</keyword>
<accession>A0AAV0RW38</accession>
<gene>
    <name evidence="1" type="ORF">LITE_LOCUS49795</name>
</gene>
<dbReference type="EMBL" id="CAMGYJ010000011">
    <property type="protein sequence ID" value="CAI0560737.1"/>
    <property type="molecule type" value="Genomic_DNA"/>
</dbReference>
<reference evidence="1" key="1">
    <citation type="submission" date="2022-08" db="EMBL/GenBank/DDBJ databases">
        <authorList>
            <person name="Gutierrez-Valencia J."/>
        </authorList>
    </citation>
    <scope>NUCLEOTIDE SEQUENCE</scope>
</reference>
<dbReference type="Proteomes" id="UP001154282">
    <property type="component" value="Unassembled WGS sequence"/>
</dbReference>
<evidence type="ECO:0000313" key="1">
    <source>
        <dbReference type="EMBL" id="CAI0560737.1"/>
    </source>
</evidence>
<evidence type="ECO:0000313" key="2">
    <source>
        <dbReference type="Proteomes" id="UP001154282"/>
    </source>
</evidence>